<feature type="domain" description="SPOR" evidence="1">
    <location>
        <begin position="189"/>
        <end position="227"/>
    </location>
</feature>
<name>A0A8S5NL83_9CAUD</name>
<dbReference type="InterPro" id="IPR036680">
    <property type="entry name" value="SPOR-like_sf"/>
</dbReference>
<organism evidence="2">
    <name type="scientific">Siphoviridae sp. ctY1p61</name>
    <dbReference type="NCBI Taxonomy" id="2826373"/>
    <lineage>
        <taxon>Viruses</taxon>
        <taxon>Duplodnaviria</taxon>
        <taxon>Heunggongvirae</taxon>
        <taxon>Uroviricota</taxon>
        <taxon>Caudoviricetes</taxon>
    </lineage>
</organism>
<dbReference type="InterPro" id="IPR007730">
    <property type="entry name" value="SPOR-like_dom"/>
</dbReference>
<keyword evidence="2" id="KW-0378">Hydrolase</keyword>
<evidence type="ECO:0000313" key="2">
    <source>
        <dbReference type="EMBL" id="DAD95449.1"/>
    </source>
</evidence>
<protein>
    <submittedName>
        <fullName evidence="2">Cell wall hydrolase autolysin</fullName>
    </submittedName>
</protein>
<proteinExistence type="predicted"/>
<dbReference type="Pfam" id="PF01520">
    <property type="entry name" value="Amidase_3"/>
    <property type="match status" value="1"/>
</dbReference>
<dbReference type="Pfam" id="PF05036">
    <property type="entry name" value="SPOR"/>
    <property type="match status" value="1"/>
</dbReference>
<dbReference type="GO" id="GO:0009253">
    <property type="term" value="P:peptidoglycan catabolic process"/>
    <property type="evidence" value="ECO:0007669"/>
    <property type="project" value="InterPro"/>
</dbReference>
<dbReference type="Gene3D" id="3.40.630.40">
    <property type="entry name" value="Zn-dependent exopeptidases"/>
    <property type="match status" value="1"/>
</dbReference>
<dbReference type="SUPFAM" id="SSF53187">
    <property type="entry name" value="Zn-dependent exopeptidases"/>
    <property type="match status" value="1"/>
</dbReference>
<dbReference type="GO" id="GO:0042834">
    <property type="term" value="F:peptidoglycan binding"/>
    <property type="evidence" value="ECO:0007669"/>
    <property type="project" value="InterPro"/>
</dbReference>
<dbReference type="PROSITE" id="PS51724">
    <property type="entry name" value="SPOR"/>
    <property type="match status" value="1"/>
</dbReference>
<sequence>MTTMPKVYLSPSNQTENRYAYGNTNEAEQCGRIAEASRKALERSGVEVMVGHMPSMQEKVRASDAFGADLHAPIHTNAFNHSVMGTRMFCYNATGKGMAACKAIFARVAPLSPGTSENIQVNPKLYEVRVPKAPTAYLECEFHDTVEGAKWIVEHATEIGEAHARGICDYFGVTFVESEPPKPAQPEQPAGQKLYRVQVGAFANRANAEKMVERLKEAGFDGFIRHE</sequence>
<evidence type="ECO:0000259" key="1">
    <source>
        <dbReference type="PROSITE" id="PS51724"/>
    </source>
</evidence>
<accession>A0A8S5NL83</accession>
<dbReference type="GO" id="GO:0008745">
    <property type="term" value="F:N-acetylmuramoyl-L-alanine amidase activity"/>
    <property type="evidence" value="ECO:0007669"/>
    <property type="project" value="InterPro"/>
</dbReference>
<dbReference type="InterPro" id="IPR002508">
    <property type="entry name" value="MurNAc-LAA_cat"/>
</dbReference>
<reference evidence="2" key="1">
    <citation type="journal article" date="2021" name="Proc. Natl. Acad. Sci. U.S.A.">
        <title>A Catalog of Tens of Thousands of Viruses from Human Metagenomes Reveals Hidden Associations with Chronic Diseases.</title>
        <authorList>
            <person name="Tisza M.J."/>
            <person name="Buck C.B."/>
        </authorList>
    </citation>
    <scope>NUCLEOTIDE SEQUENCE</scope>
    <source>
        <strain evidence="2">CtY1p61</strain>
    </source>
</reference>
<dbReference type="SUPFAM" id="SSF110997">
    <property type="entry name" value="Sporulation related repeat"/>
    <property type="match status" value="1"/>
</dbReference>
<dbReference type="EMBL" id="BK015192">
    <property type="protein sequence ID" value="DAD95449.1"/>
    <property type="molecule type" value="Genomic_DNA"/>
</dbReference>
<dbReference type="Gene3D" id="3.30.70.1070">
    <property type="entry name" value="Sporulation related repeat"/>
    <property type="match status" value="1"/>
</dbReference>